<dbReference type="EMBL" id="JBBNAF010000001">
    <property type="protein sequence ID" value="KAK9169613.1"/>
    <property type="molecule type" value="Genomic_DNA"/>
</dbReference>
<reference evidence="1 2" key="1">
    <citation type="submission" date="2024-01" db="EMBL/GenBank/DDBJ databases">
        <title>Genome assemblies of Stephania.</title>
        <authorList>
            <person name="Yang L."/>
        </authorList>
    </citation>
    <scope>NUCLEOTIDE SEQUENCE [LARGE SCALE GENOMIC DNA]</scope>
    <source>
        <strain evidence="1">YNDBR</strain>
        <tissue evidence="1">Leaf</tissue>
    </source>
</reference>
<gene>
    <name evidence="1" type="ORF">Syun_001753</name>
</gene>
<organism evidence="1 2">
    <name type="scientific">Stephania yunnanensis</name>
    <dbReference type="NCBI Taxonomy" id="152371"/>
    <lineage>
        <taxon>Eukaryota</taxon>
        <taxon>Viridiplantae</taxon>
        <taxon>Streptophyta</taxon>
        <taxon>Embryophyta</taxon>
        <taxon>Tracheophyta</taxon>
        <taxon>Spermatophyta</taxon>
        <taxon>Magnoliopsida</taxon>
        <taxon>Ranunculales</taxon>
        <taxon>Menispermaceae</taxon>
        <taxon>Menispermoideae</taxon>
        <taxon>Cissampelideae</taxon>
        <taxon>Stephania</taxon>
    </lineage>
</organism>
<accession>A0AAP0Q7E8</accession>
<evidence type="ECO:0000313" key="1">
    <source>
        <dbReference type="EMBL" id="KAK9169613.1"/>
    </source>
</evidence>
<sequence length="109" mass="12783">MHGTHLHVMQPGPSLVDFAFHFNYIMESSSLVDVLQYKSASFGEKERSREIPWTCSRGGFVSYVEVTGNKQIFLEKSWWRERWIKFTVGAVLVLWDLFLRVSMMVDVMF</sequence>
<protein>
    <submittedName>
        <fullName evidence="1">Uncharacterized protein</fullName>
    </submittedName>
</protein>
<dbReference type="AlphaFoldDB" id="A0AAP0Q7E8"/>
<proteinExistence type="predicted"/>
<keyword evidence="2" id="KW-1185">Reference proteome</keyword>
<comment type="caution">
    <text evidence="1">The sequence shown here is derived from an EMBL/GenBank/DDBJ whole genome shotgun (WGS) entry which is preliminary data.</text>
</comment>
<name>A0AAP0Q7E8_9MAGN</name>
<dbReference type="Proteomes" id="UP001420932">
    <property type="component" value="Unassembled WGS sequence"/>
</dbReference>
<evidence type="ECO:0000313" key="2">
    <source>
        <dbReference type="Proteomes" id="UP001420932"/>
    </source>
</evidence>